<name>A0A0R1LSV3_9LACO</name>
<keyword evidence="2" id="KW-0732">Signal</keyword>
<dbReference type="AlphaFoldDB" id="A0A0R1LSV3"/>
<evidence type="ECO:0000256" key="2">
    <source>
        <dbReference type="SAM" id="SignalP"/>
    </source>
</evidence>
<dbReference type="RefSeq" id="WP_056947186.1">
    <property type="nucleotide sequence ID" value="NZ_AZEE01000027.1"/>
</dbReference>
<feature type="chain" id="PRO_5006407560" description="D-alanyl-D-alanine carboxypeptidase" evidence="2">
    <location>
        <begin position="30"/>
        <end position="276"/>
    </location>
</feature>
<evidence type="ECO:0000313" key="3">
    <source>
        <dbReference type="EMBL" id="KRK98719.1"/>
    </source>
</evidence>
<gene>
    <name evidence="3" type="ORF">FD04_GL000455</name>
</gene>
<evidence type="ECO:0000256" key="1">
    <source>
        <dbReference type="SAM" id="MobiDB-lite"/>
    </source>
</evidence>
<sequence length="276" mass="29893">MKKTIALTLTLLAGGGLFGLAGTQTTAHASSYVRYYQNIKNQTATVSNRNAPVYTTGSLRHRAGTMKNYGTQVEQYYAAHVRKQNGKASIYYKFRIGKKTGWVWHGYLKPVSTTSNTATNGTTPTTASTNNSTTVENTDWRKTSASGTFSASATLMQLFPKTIYSSTLFQLANGYINIDDGSDRTNYFDWHQTELNQAFGNGSTVTPTLIDVHIPDQEPFTKAAIDAGLTKAGYDATARAKFAGWYIGGFIEPNAYADEGASGGDIEVVLVPATVQ</sequence>
<dbReference type="PATRIC" id="fig|1423776.4.peg.460"/>
<reference evidence="3 4" key="1">
    <citation type="journal article" date="2015" name="Genome Announc.">
        <title>Expanding the biotechnology potential of lactobacilli through comparative genomics of 213 strains and associated genera.</title>
        <authorList>
            <person name="Sun Z."/>
            <person name="Harris H.M."/>
            <person name="McCann A."/>
            <person name="Guo C."/>
            <person name="Argimon S."/>
            <person name="Zhang W."/>
            <person name="Yang X."/>
            <person name="Jeffery I.B."/>
            <person name="Cooney J.C."/>
            <person name="Kagawa T.F."/>
            <person name="Liu W."/>
            <person name="Song Y."/>
            <person name="Salvetti E."/>
            <person name="Wrobel A."/>
            <person name="Rasinkangas P."/>
            <person name="Parkhill J."/>
            <person name="Rea M.C."/>
            <person name="O'Sullivan O."/>
            <person name="Ritari J."/>
            <person name="Douillard F.P."/>
            <person name="Paul Ross R."/>
            <person name="Yang R."/>
            <person name="Briner A.E."/>
            <person name="Felis G.E."/>
            <person name="de Vos W.M."/>
            <person name="Barrangou R."/>
            <person name="Klaenhammer T.R."/>
            <person name="Caufield P.W."/>
            <person name="Cui Y."/>
            <person name="Zhang H."/>
            <person name="O'Toole P.W."/>
        </authorList>
    </citation>
    <scope>NUCLEOTIDE SEQUENCE [LARGE SCALE GENOMIC DNA]</scope>
    <source>
        <strain evidence="3 4">DSM 19909</strain>
    </source>
</reference>
<dbReference type="Proteomes" id="UP000051160">
    <property type="component" value="Unassembled WGS sequence"/>
</dbReference>
<feature type="signal peptide" evidence="2">
    <location>
        <begin position="1"/>
        <end position="29"/>
    </location>
</feature>
<dbReference type="EMBL" id="AZEE01000027">
    <property type="protein sequence ID" value="KRK98719.1"/>
    <property type="molecule type" value="Genomic_DNA"/>
</dbReference>
<keyword evidence="4" id="KW-1185">Reference proteome</keyword>
<accession>A0A0R1LSV3</accession>
<evidence type="ECO:0008006" key="5">
    <source>
        <dbReference type="Google" id="ProtNLM"/>
    </source>
</evidence>
<feature type="region of interest" description="Disordered" evidence="1">
    <location>
        <begin position="114"/>
        <end position="135"/>
    </location>
</feature>
<protein>
    <recommendedName>
        <fullName evidence="5">D-alanyl-D-alanine carboxypeptidase</fullName>
    </recommendedName>
</protein>
<feature type="compositionally biased region" description="Low complexity" evidence="1">
    <location>
        <begin position="114"/>
        <end position="134"/>
    </location>
</feature>
<dbReference type="STRING" id="1423776.FD04_GL000455"/>
<dbReference type="OrthoDB" id="2276245at2"/>
<proteinExistence type="predicted"/>
<evidence type="ECO:0000313" key="4">
    <source>
        <dbReference type="Proteomes" id="UP000051160"/>
    </source>
</evidence>
<organism evidence="3 4">
    <name type="scientific">Secundilactobacillus odoratitofui DSM 19909 = JCM 15043</name>
    <dbReference type="NCBI Taxonomy" id="1423776"/>
    <lineage>
        <taxon>Bacteria</taxon>
        <taxon>Bacillati</taxon>
        <taxon>Bacillota</taxon>
        <taxon>Bacilli</taxon>
        <taxon>Lactobacillales</taxon>
        <taxon>Lactobacillaceae</taxon>
        <taxon>Secundilactobacillus</taxon>
    </lineage>
</organism>
<comment type="caution">
    <text evidence="3">The sequence shown here is derived from an EMBL/GenBank/DDBJ whole genome shotgun (WGS) entry which is preliminary data.</text>
</comment>